<evidence type="ECO:0000313" key="2">
    <source>
        <dbReference type="EMBL" id="ACH95205.1"/>
    </source>
</evidence>
<gene>
    <name evidence="2" type="ordered locus">BRE_4034</name>
</gene>
<geneLocation type="plasmid" evidence="2 3">
    <name>pl35</name>
</geneLocation>
<keyword evidence="3" id="KW-1185">Reference proteome</keyword>
<protein>
    <submittedName>
        <fullName evidence="2">Antigenic protein P35</fullName>
    </submittedName>
</protein>
<dbReference type="HOGENOM" id="CLU_065314_0_0_12"/>
<dbReference type="RefSeq" id="WP_012539623.1">
    <property type="nucleotide sequence ID" value="NC_011255.1"/>
</dbReference>
<dbReference type="Proteomes" id="UP000000612">
    <property type="component" value="Plasmid pl35"/>
</dbReference>
<sequence length="415" mass="46993">MKSKNKYLALGLLLSFINCDLFMNDEIKEKSLGLFDKVHSVLDASAKSISSNKNGKFSQDVVSGDITSGLQNDVQKDIQVALSSTTFETGEAKIQKQQDVESENSITKVSKVYSNVINGLTGGKPLRGTEKEVNYPNVDDGEATSVEIHHNSYLNGFGSTSSSSIQGEIWDSSNFFEVTYNSAYNSEPELSGQNSLSEDYYEEDDDDYDNEHENSYEEDDEDYEGYYDNYDKKESEEKYDKDEYDEEEERLDREYKLRSKNTKDSVKKAFKLAIQIKKDWGTVEFHKTKLNPIYGIRATSDEKQKSQRKLSKFNKNKLIESLTKFLNAIEESLNNADALTNIPEYPGSFAKDLQAKAKLDRLKTEIKTLISKVQKSNKTNYQSYEEIGSSIASSPKIKSELKQVLALLYSLTGAR</sequence>
<organism evidence="2 3">
    <name type="scientific">Borrelia recurrentis (strain A1)</name>
    <dbReference type="NCBI Taxonomy" id="412418"/>
    <lineage>
        <taxon>Bacteria</taxon>
        <taxon>Pseudomonadati</taxon>
        <taxon>Spirochaetota</taxon>
        <taxon>Spirochaetia</taxon>
        <taxon>Spirochaetales</taxon>
        <taxon>Borreliaceae</taxon>
        <taxon>Borrelia</taxon>
    </lineage>
</organism>
<evidence type="ECO:0000313" key="3">
    <source>
        <dbReference type="Proteomes" id="UP000000612"/>
    </source>
</evidence>
<dbReference type="AlphaFoldDB" id="B5RS69"/>
<feature type="region of interest" description="Disordered" evidence="1">
    <location>
        <begin position="199"/>
        <end position="252"/>
    </location>
</feature>
<feature type="compositionally biased region" description="Basic and acidic residues" evidence="1">
    <location>
        <begin position="229"/>
        <end position="241"/>
    </location>
</feature>
<dbReference type="CDD" id="cd22788">
    <property type="entry name" value="BBK32_C"/>
    <property type="match status" value="1"/>
</dbReference>
<reference evidence="2 3" key="1">
    <citation type="journal article" date="2008" name="PLoS Genet.">
        <title>The genome of Borrelia recurrentis, the agent of deadly louse-borne relapsing fever, is a degraded subset of tick-borne Borrelia duttonii.</title>
        <authorList>
            <person name="Lescot M."/>
            <person name="Audic S."/>
            <person name="Robert C."/>
            <person name="Nguyen T.T."/>
            <person name="Blanc G."/>
            <person name="Cutler S.J."/>
            <person name="Wincker P."/>
            <person name="Couloux A."/>
            <person name="Claverie J.-M."/>
            <person name="Raoult D."/>
            <person name="Drancourt M."/>
        </authorList>
    </citation>
    <scope>NUCLEOTIDE SEQUENCE [LARGE SCALE GENOMIC DNA]</scope>
    <source>
        <strain evidence="2 3">A1</strain>
    </source>
</reference>
<keyword evidence="2" id="KW-0614">Plasmid</keyword>
<dbReference type="KEGG" id="bre:BRE_4034"/>
<accession>B5RS69</accession>
<name>B5RS69_BORRA</name>
<feature type="compositionally biased region" description="Acidic residues" evidence="1">
    <location>
        <begin position="199"/>
        <end position="225"/>
    </location>
</feature>
<proteinExistence type="predicted"/>
<dbReference type="EMBL" id="CP000997">
    <property type="protein sequence ID" value="ACH95205.1"/>
    <property type="molecule type" value="Genomic_DNA"/>
</dbReference>
<evidence type="ECO:0000256" key="1">
    <source>
        <dbReference type="SAM" id="MobiDB-lite"/>
    </source>
</evidence>